<dbReference type="SUPFAM" id="SSF82771">
    <property type="entry name" value="GIY-YIG endonuclease"/>
    <property type="match status" value="1"/>
</dbReference>
<protein>
    <recommendedName>
        <fullName evidence="1">GIY-YIG domain-containing protein</fullName>
    </recommendedName>
</protein>
<feature type="domain" description="GIY-YIG" evidence="1">
    <location>
        <begin position="1"/>
        <end position="79"/>
    </location>
</feature>
<name>A0A3B1DM00_9ZZZZ</name>
<dbReference type="EMBL" id="UOGJ01000119">
    <property type="protein sequence ID" value="VAX37104.1"/>
    <property type="molecule type" value="Genomic_DNA"/>
</dbReference>
<evidence type="ECO:0000259" key="1">
    <source>
        <dbReference type="PROSITE" id="PS50164"/>
    </source>
</evidence>
<dbReference type="PROSITE" id="PS50164">
    <property type="entry name" value="GIY_YIG"/>
    <property type="match status" value="1"/>
</dbReference>
<gene>
    <name evidence="2" type="ORF">MNBD_UNCLBAC01-1613</name>
</gene>
<dbReference type="AlphaFoldDB" id="A0A3B1DM00"/>
<dbReference type="Gene3D" id="3.40.1440.10">
    <property type="entry name" value="GIY-YIG endonuclease"/>
    <property type="match status" value="1"/>
</dbReference>
<evidence type="ECO:0000313" key="2">
    <source>
        <dbReference type="EMBL" id="VAX37104.1"/>
    </source>
</evidence>
<dbReference type="Pfam" id="PF01541">
    <property type="entry name" value="GIY-YIG"/>
    <property type="match status" value="1"/>
</dbReference>
<proteinExistence type="predicted"/>
<sequence length="84" mass="9992">MAFIYILFSKSKNKFYTGSTHEDSSEKRLQAHNFSKTRSTKAGIPWKVIYEEKYLNYTEARKRELFLKTGVGRAWIKKEFGYLK</sequence>
<accession>A0A3B1DM00</accession>
<dbReference type="InterPro" id="IPR035901">
    <property type="entry name" value="GIY-YIG_endonuc_sf"/>
</dbReference>
<organism evidence="2">
    <name type="scientific">hydrothermal vent metagenome</name>
    <dbReference type="NCBI Taxonomy" id="652676"/>
    <lineage>
        <taxon>unclassified sequences</taxon>
        <taxon>metagenomes</taxon>
        <taxon>ecological metagenomes</taxon>
    </lineage>
</organism>
<reference evidence="2" key="1">
    <citation type="submission" date="2018-06" db="EMBL/GenBank/DDBJ databases">
        <authorList>
            <person name="Zhirakovskaya E."/>
        </authorList>
    </citation>
    <scope>NUCLEOTIDE SEQUENCE</scope>
</reference>
<dbReference type="InterPro" id="IPR000305">
    <property type="entry name" value="GIY-YIG_endonuc"/>
</dbReference>